<keyword evidence="8" id="KW-0326">Glycosidase</keyword>
<gene>
    <name evidence="11" type="ORF">N0F65_002267</name>
</gene>
<dbReference type="Proteomes" id="UP001146120">
    <property type="component" value="Unassembled WGS sequence"/>
</dbReference>
<feature type="disulfide bond" evidence="7">
    <location>
        <begin position="1101"/>
        <end position="1135"/>
    </location>
</feature>
<dbReference type="InterPro" id="IPR050749">
    <property type="entry name" value="Glycosyl_Hydrolase_47"/>
</dbReference>
<dbReference type="AlphaFoldDB" id="A0AAV2YQN4"/>
<proteinExistence type="inferred from homology"/>
<dbReference type="InterPro" id="IPR012341">
    <property type="entry name" value="6hp_glycosidase-like_sf"/>
</dbReference>
<keyword evidence="6" id="KW-0106">Calcium</keyword>
<comment type="similarity">
    <text evidence="3 8">Belongs to the glycosyl hydrolase 47 family.</text>
</comment>
<evidence type="ECO:0000256" key="1">
    <source>
        <dbReference type="ARBA" id="ARBA00001913"/>
    </source>
</evidence>
<keyword evidence="10" id="KW-0732">Signal</keyword>
<reference evidence="11" key="1">
    <citation type="submission" date="2022-11" db="EMBL/GenBank/DDBJ databases">
        <authorList>
            <person name="Morgan W.R."/>
            <person name="Tartar A."/>
        </authorList>
    </citation>
    <scope>NUCLEOTIDE SEQUENCE</scope>
    <source>
        <strain evidence="11">ARSEF 373</strain>
    </source>
</reference>
<dbReference type="InterPro" id="IPR036026">
    <property type="entry name" value="Seven-hairpin_glycosidases"/>
</dbReference>
<comment type="caution">
    <text evidence="11">The sequence shown here is derived from an EMBL/GenBank/DDBJ whole genome shotgun (WGS) entry which is preliminary data.</text>
</comment>
<comment type="pathway">
    <text evidence="2">Protein modification; protein glycosylation.</text>
</comment>
<dbReference type="Pfam" id="PF01532">
    <property type="entry name" value="Glyco_hydro_47"/>
    <property type="match status" value="2"/>
</dbReference>
<keyword evidence="5 7" id="KW-1015">Disulfide bond</keyword>
<feature type="binding site" evidence="6">
    <location>
        <position position="1254"/>
    </location>
    <ligand>
        <name>Ca(2+)</name>
        <dbReference type="ChEBI" id="CHEBI:29108"/>
    </ligand>
</feature>
<evidence type="ECO:0000256" key="9">
    <source>
        <dbReference type="SAM" id="MobiDB-lite"/>
    </source>
</evidence>
<keyword evidence="6" id="KW-0479">Metal-binding</keyword>
<dbReference type="GO" id="GO:0005783">
    <property type="term" value="C:endoplasmic reticulum"/>
    <property type="evidence" value="ECO:0007669"/>
    <property type="project" value="TreeGrafter"/>
</dbReference>
<evidence type="ECO:0000256" key="2">
    <source>
        <dbReference type="ARBA" id="ARBA00004922"/>
    </source>
</evidence>
<dbReference type="InterPro" id="IPR001382">
    <property type="entry name" value="Glyco_hydro_47"/>
</dbReference>
<feature type="region of interest" description="Disordered" evidence="9">
    <location>
        <begin position="667"/>
        <end position="805"/>
    </location>
</feature>
<evidence type="ECO:0000256" key="8">
    <source>
        <dbReference type="RuleBase" id="RU361193"/>
    </source>
</evidence>
<feature type="signal peptide" evidence="10">
    <location>
        <begin position="1"/>
        <end position="33"/>
    </location>
</feature>
<dbReference type="GO" id="GO:0005509">
    <property type="term" value="F:calcium ion binding"/>
    <property type="evidence" value="ECO:0007669"/>
    <property type="project" value="InterPro"/>
</dbReference>
<comment type="cofactor">
    <cofactor evidence="1 6">
        <name>Ca(2+)</name>
        <dbReference type="ChEBI" id="CHEBI:29108"/>
    </cofactor>
</comment>
<feature type="compositionally biased region" description="Acidic residues" evidence="9">
    <location>
        <begin position="713"/>
        <end position="722"/>
    </location>
</feature>
<dbReference type="PANTHER" id="PTHR11742">
    <property type="entry name" value="MANNOSYL-OLIGOSACCHARIDE ALPHA-1,2-MANNOSIDASE-RELATED"/>
    <property type="match status" value="1"/>
</dbReference>
<reference evidence="11" key="2">
    <citation type="journal article" date="2023" name="Microbiol Resour">
        <title>Decontamination and Annotation of the Draft Genome Sequence of the Oomycete Lagenidium giganteum ARSEF 373.</title>
        <authorList>
            <person name="Morgan W.R."/>
            <person name="Tartar A."/>
        </authorList>
    </citation>
    <scope>NUCLEOTIDE SEQUENCE</scope>
    <source>
        <strain evidence="11">ARSEF 373</strain>
    </source>
</reference>
<dbReference type="GO" id="GO:0005975">
    <property type="term" value="P:carbohydrate metabolic process"/>
    <property type="evidence" value="ECO:0007669"/>
    <property type="project" value="InterPro"/>
</dbReference>
<evidence type="ECO:0000313" key="11">
    <source>
        <dbReference type="EMBL" id="DAZ95638.1"/>
    </source>
</evidence>
<sequence length="1264" mass="144260">MLPGTQRQRWARLRITVILLCVAMFCCMECTMGSTKYSDTLPPVLTTTSDSDTNSDLSELQKTDELNNLRGSSPADIDVTTDDDESLMFEATGQRYRRLAVKRAMQFVWGNYEKLAFGADELGPVTGKKLSNVWGDIACTLVDGMDTLWIMGLKKEFWRARDYVRDHLGFSHLGKDPKEKLSIFETTIREVGGLLSAYDLSKDVVFKNKAKELVDLLVPAYNEDEGVFYTYFNPHTKERTFAEWAGYKAHIAEIGTLQLEMRYLSDVTGNASYAAMGDAFYEILQREGSYKNTGLFPAQFDSQLGQFIFNSSTITFGARGDSFYEYLLKVHVYSGQREEDEYLRQFYDDAMDGMEKLLLYYSKQDKLFFVKELQLPSETEKLRMEHLFCFVPGLLALGTLQDPTEFEKNERHMDLAKKLMETCYQMYHKQPTGLSPDVVEFPNMRASDASHRLRPEVVESLFYLWRTTKDPKYRDYGWEMFQSLEKHAKAKYGYGAVLDVTRKPTQVVDKMESFFLAETLKYHYLLQAPNSVIPLDKYVFNTEAHPECLTLGNVLEARKARRGRARIRSGYGCHPDASLVRRSSHLLLAPNGVTPVDKYVFDTEAHPFSIRPGHSCGCAWYTHIACFELTRLCFLTISLCVGMFFWMQYTMLSTSLHEYKLPRFHANTRDGDTESDHKIKNADNLGHLRGPVRTDIDVTTQAETDSPSVPVEASDDPVEDLQEPVSPSINKQTSKVDTEKDTTPTQAVKVEEDPQAPDAGKSTPATAPTEAERDAPRAPEVTAAAKVDRAPPEVSEASLAPESADQETRRLAVKAAMQFAWGNYEKLAFGGDELGPISGEKLANVWGDIACSLVDGMDTLWIMGMKDEFWRARDYVRDHLSFSHLGKNARDKLSIFETIIREVGGLLSAYDLSKDEVFKNKAKELVDLLTPAYDKNEGVFYTLFNPRTKEKTFAQWAGYKAHIADIGSLQLEMRYLSDITGDSSYSTMGDAFYKILQREGSYKNTGLFPVHFDSHTGKFIGGSSTITFGALGDSFYEYLLKVYVYSGKREQDKYLRKFYDDAVDGMEKLLLYYSEQDKLYFLKELRVPSEMETNQMDHLLCFVPGLLALGTLQDPTAVEKNKRHLDLSKKLMETCYQMYHRQPTGLSPDIIRFPNMRVTDAKYRLRPETVESLFYLWRTTKDPKYRDYGWEIFQSLEKNAKTNYGYGAVLDVTRMPAKVEDKMESFFLAETLKYHYLLQAPNDVIPLDKYVFNTEAHPFSIRQS</sequence>
<evidence type="ECO:0000256" key="7">
    <source>
        <dbReference type="PIRSR" id="PIRSR601382-3"/>
    </source>
</evidence>
<organism evidence="11 12">
    <name type="scientific">Lagenidium giganteum</name>
    <dbReference type="NCBI Taxonomy" id="4803"/>
    <lineage>
        <taxon>Eukaryota</taxon>
        <taxon>Sar</taxon>
        <taxon>Stramenopiles</taxon>
        <taxon>Oomycota</taxon>
        <taxon>Peronosporomycetes</taxon>
        <taxon>Pythiales</taxon>
        <taxon>Pythiaceae</taxon>
    </lineage>
</organism>
<feature type="compositionally biased region" description="Polar residues" evidence="9">
    <location>
        <begin position="697"/>
        <end position="707"/>
    </location>
</feature>
<evidence type="ECO:0000256" key="3">
    <source>
        <dbReference type="ARBA" id="ARBA00007658"/>
    </source>
</evidence>
<evidence type="ECO:0000256" key="10">
    <source>
        <dbReference type="SAM" id="SignalP"/>
    </source>
</evidence>
<accession>A0AAV2YQN4</accession>
<feature type="compositionally biased region" description="Basic and acidic residues" evidence="9">
    <location>
        <begin position="667"/>
        <end position="681"/>
    </location>
</feature>
<dbReference type="EC" id="3.2.1.-" evidence="8"/>
<feature type="chain" id="PRO_5044010851" description="alpha-1,2-Mannosidase" evidence="10">
    <location>
        <begin position="34"/>
        <end position="1264"/>
    </location>
</feature>
<protein>
    <recommendedName>
        <fullName evidence="8">alpha-1,2-Mannosidase</fullName>
        <ecNumber evidence="8">3.2.1.-</ecNumber>
    </recommendedName>
</protein>
<evidence type="ECO:0000256" key="6">
    <source>
        <dbReference type="PIRSR" id="PIRSR601382-2"/>
    </source>
</evidence>
<keyword evidence="4 8" id="KW-0378">Hydrolase</keyword>
<dbReference type="GO" id="GO:0000139">
    <property type="term" value="C:Golgi membrane"/>
    <property type="evidence" value="ECO:0007669"/>
    <property type="project" value="TreeGrafter"/>
</dbReference>
<evidence type="ECO:0000256" key="4">
    <source>
        <dbReference type="ARBA" id="ARBA00022801"/>
    </source>
</evidence>
<dbReference type="PRINTS" id="PR00747">
    <property type="entry name" value="GLYHDRLASE47"/>
</dbReference>
<name>A0AAV2YQN4_9STRA</name>
<dbReference type="GO" id="GO:0004571">
    <property type="term" value="F:mannosyl-oligosaccharide 1,2-alpha-mannosidase activity"/>
    <property type="evidence" value="ECO:0007669"/>
    <property type="project" value="InterPro"/>
</dbReference>
<evidence type="ECO:0000256" key="5">
    <source>
        <dbReference type="ARBA" id="ARBA00023157"/>
    </source>
</evidence>
<dbReference type="PANTHER" id="PTHR11742:SF6">
    <property type="entry name" value="MANNOSYL-OLIGOSACCHARIDE ALPHA-1,2-MANNOSIDASE IA-RELATED"/>
    <property type="match status" value="1"/>
</dbReference>
<dbReference type="SUPFAM" id="SSF48225">
    <property type="entry name" value="Seven-hairpin glycosidases"/>
    <property type="match status" value="2"/>
</dbReference>
<keyword evidence="12" id="KW-1185">Reference proteome</keyword>
<dbReference type="Gene3D" id="1.50.10.10">
    <property type="match status" value="2"/>
</dbReference>
<dbReference type="EMBL" id="DAKRPA010000196">
    <property type="protein sequence ID" value="DAZ95638.1"/>
    <property type="molecule type" value="Genomic_DNA"/>
</dbReference>
<evidence type="ECO:0000313" key="12">
    <source>
        <dbReference type="Proteomes" id="UP001146120"/>
    </source>
</evidence>